<evidence type="ECO:0000313" key="3">
    <source>
        <dbReference type="EMBL" id="KAF5392173.1"/>
    </source>
</evidence>
<feature type="compositionally biased region" description="Low complexity" evidence="2">
    <location>
        <begin position="1"/>
        <end position="12"/>
    </location>
</feature>
<dbReference type="SUPFAM" id="SSF56672">
    <property type="entry name" value="DNA/RNA polymerases"/>
    <property type="match status" value="1"/>
</dbReference>
<feature type="region of interest" description="Disordered" evidence="2">
    <location>
        <begin position="1"/>
        <end position="99"/>
    </location>
</feature>
<comment type="caution">
    <text evidence="3">The sequence shown here is derived from an EMBL/GenBank/DDBJ whole genome shotgun (WGS) entry which is preliminary data.</text>
</comment>
<evidence type="ECO:0008006" key="5">
    <source>
        <dbReference type="Google" id="ProtNLM"/>
    </source>
</evidence>
<dbReference type="InterPro" id="IPR043502">
    <property type="entry name" value="DNA/RNA_pol_sf"/>
</dbReference>
<feature type="region of interest" description="Disordered" evidence="2">
    <location>
        <begin position="104"/>
        <end position="123"/>
    </location>
</feature>
<accession>A0A8H5HZB9</accession>
<dbReference type="GO" id="GO:0003677">
    <property type="term" value="F:DNA binding"/>
    <property type="evidence" value="ECO:0007669"/>
    <property type="project" value="InterPro"/>
</dbReference>
<keyword evidence="4" id="KW-1185">Reference proteome</keyword>
<evidence type="ECO:0000256" key="2">
    <source>
        <dbReference type="SAM" id="MobiDB-lite"/>
    </source>
</evidence>
<evidence type="ECO:0000313" key="4">
    <source>
        <dbReference type="Proteomes" id="UP000518752"/>
    </source>
</evidence>
<dbReference type="SUPFAM" id="SSF56349">
    <property type="entry name" value="DNA breaking-rejoining enzymes"/>
    <property type="match status" value="1"/>
</dbReference>
<dbReference type="GO" id="GO:0015074">
    <property type="term" value="P:DNA integration"/>
    <property type="evidence" value="ECO:0007669"/>
    <property type="project" value="InterPro"/>
</dbReference>
<dbReference type="InterPro" id="IPR011010">
    <property type="entry name" value="DNA_brk_join_enz"/>
</dbReference>
<organism evidence="3 4">
    <name type="scientific">Collybiopsis confluens</name>
    <dbReference type="NCBI Taxonomy" id="2823264"/>
    <lineage>
        <taxon>Eukaryota</taxon>
        <taxon>Fungi</taxon>
        <taxon>Dikarya</taxon>
        <taxon>Basidiomycota</taxon>
        <taxon>Agaricomycotina</taxon>
        <taxon>Agaricomycetes</taxon>
        <taxon>Agaricomycetidae</taxon>
        <taxon>Agaricales</taxon>
        <taxon>Marasmiineae</taxon>
        <taxon>Omphalotaceae</taxon>
        <taxon>Collybiopsis</taxon>
    </lineage>
</organism>
<dbReference type="GO" id="GO:0006310">
    <property type="term" value="P:DNA recombination"/>
    <property type="evidence" value="ECO:0007669"/>
    <property type="project" value="UniProtKB-KW"/>
</dbReference>
<dbReference type="EMBL" id="JAACJN010000006">
    <property type="protein sequence ID" value="KAF5392173.1"/>
    <property type="molecule type" value="Genomic_DNA"/>
</dbReference>
<dbReference type="PANTHER" id="PTHR33050">
    <property type="entry name" value="REVERSE TRANSCRIPTASE DOMAIN-CONTAINING PROTEIN"/>
    <property type="match status" value="1"/>
</dbReference>
<dbReference type="Proteomes" id="UP000518752">
    <property type="component" value="Unassembled WGS sequence"/>
</dbReference>
<sequence length="1374" mass="149629">MSNTTPPSDQPSNGPPPHLGSIRMPGSTSSASPFSVANITGSSSVLPYRPFSSRDPNPPYSAIVTSASHPANTETRSPRSSTLDSSAPSEKPSLHPPVQKNLQAFGFTPKKPTPKAHSAPPAKNMPFMDSLDPSQQAFAAEIVSAIELGIRSATGGNHVIAPRKPVVTTPVIVKGSIGNPFDIGESSHLPYLPLFVVAVPLWLPSLSCDRRAIVASVFRALVAAVSAPLWLPFPRPYIPKKVLHLVRSYDYVPLTYLQMKNRSNSTSTSTSISFDAISGSLVAAEAHASRAGELDIPHMEWRSCLELLASTVAEVHGDDIGSLWNSHVSNCINIGHALSFKIAMAYDADFRRAVASHRSLDISVYDYHRLDLVRSKLAHEEGLKSPSAAVISSNLLAVAFDAEQLGAVRPVALQRGPLPAVHAPSSQVMQDTLTSSSQHQARLFASTLREHPPAPVRNVLALTSAPSVELPSMAQVLAPEASDPRTVVSPIIPEVLVETLVSFDLLDDWTHIVDGVSNGYIAGEQAAGRFSRAYTPNDLEALIGPFRTSPLGLVPKPGSNSFRLVQDMSYPRNSDVPSVNAQLNSDDFPTEWGTFADTAELILSLPEGCKAATFDISAAYRITPVFPAQQNSLCLYWDNMVYVDRAVCFGLSTSAGVFGSIADMLVAIYKKWGVRGLLKWVDDFFAIRFPDQSWTEEEFVALTGAFGIPWSIKKTRRFSHIQQYIGFLWDLARKVVSMPPAKLESVVEILKGWRIPGAHFSESQALSLQGKLIHISCIYPLIRPFISSSGVFARSFRSSSAKLSVPNFVDANISWILWLLEILPNEMPLVSPGPIDLGWWGDASSSYGVAIVVGDYWAVWTWAPGFKVGPKCEFDILWAETVAVELALRAVIHLGLHVSKPKWSTFRLRSDNLGVVSCLRKGRSKSRSANAILKKIYTLLAHHSLLISPEHVASSDNISDPLSRGDIPAFLASIFAYPVIRAQRIVPSITPGSDRVVEDISLLVLQPSPLRPDCAAGERMFKWKGISFPPNPVLDVPVLLYLHQLATSNSLGDPGSVGSALRKYHIFCDVFSVAEKDRIPASPPLLHSFALWAATDPDPSDPAFPCNIPWETVAVDTVLKYLSGICAWHLAQGWCPPLSENDFATIRFSLRGLARIQGARRLKPPRPPITIPMMRALRLSLNLEDGFDACLWAACTCAFWGLMRWGEVSVRSRSSFSPNSSITRADAHLLVDSLGKEYIRLDLPKAKTAEPGRSQSVFLPTGGDLCPAAALINLERVVPASGRDPLFSWKDNSGSIRPLVRKSSLSRVNSVLASMGWGNAFGHSFRIGGASYLLAQGVSPEIVHIAGRWRSLAYELYIRSFQDIFSKHISCVTS</sequence>
<dbReference type="InterPro" id="IPR013762">
    <property type="entry name" value="Integrase-like_cat_sf"/>
</dbReference>
<dbReference type="PANTHER" id="PTHR33050:SF7">
    <property type="entry name" value="RIBONUCLEASE H"/>
    <property type="match status" value="1"/>
</dbReference>
<name>A0A8H5HZB9_9AGAR</name>
<protein>
    <recommendedName>
        <fullName evidence="5">Reverse transcriptase domain-containing protein</fullName>
    </recommendedName>
</protein>
<dbReference type="InterPro" id="IPR052055">
    <property type="entry name" value="Hepadnavirus_pol/RT"/>
</dbReference>
<dbReference type="OrthoDB" id="3254696at2759"/>
<gene>
    <name evidence="3" type="ORF">D9757_001602</name>
</gene>
<dbReference type="Gene3D" id="1.10.443.10">
    <property type="entry name" value="Intergrase catalytic core"/>
    <property type="match status" value="1"/>
</dbReference>
<keyword evidence="1" id="KW-0233">DNA recombination</keyword>
<reference evidence="3 4" key="1">
    <citation type="journal article" date="2020" name="ISME J.">
        <title>Uncovering the hidden diversity of litter-decomposition mechanisms in mushroom-forming fungi.</title>
        <authorList>
            <person name="Floudas D."/>
            <person name="Bentzer J."/>
            <person name="Ahren D."/>
            <person name="Johansson T."/>
            <person name="Persson P."/>
            <person name="Tunlid A."/>
        </authorList>
    </citation>
    <scope>NUCLEOTIDE SEQUENCE [LARGE SCALE GENOMIC DNA]</scope>
    <source>
        <strain evidence="3 4">CBS 406.79</strain>
    </source>
</reference>
<proteinExistence type="predicted"/>
<feature type="compositionally biased region" description="Polar residues" evidence="2">
    <location>
        <begin position="63"/>
        <end position="88"/>
    </location>
</feature>
<evidence type="ECO:0000256" key="1">
    <source>
        <dbReference type="ARBA" id="ARBA00023172"/>
    </source>
</evidence>
<feature type="compositionally biased region" description="Polar residues" evidence="2">
    <location>
        <begin position="26"/>
        <end position="45"/>
    </location>
</feature>